<name>A0A426UA37_9CHLR</name>
<dbReference type="EMBL" id="RSAS01000076">
    <property type="protein sequence ID" value="RRR77143.1"/>
    <property type="molecule type" value="Genomic_DNA"/>
</dbReference>
<dbReference type="CDD" id="cd05006">
    <property type="entry name" value="SIS_GmhA"/>
    <property type="match status" value="1"/>
</dbReference>
<dbReference type="Gene3D" id="3.40.50.10490">
    <property type="entry name" value="Glucose-6-phosphate isomerase like protein, domain 1"/>
    <property type="match status" value="1"/>
</dbReference>
<dbReference type="Proteomes" id="UP000280307">
    <property type="component" value="Unassembled WGS sequence"/>
</dbReference>
<dbReference type="AlphaFoldDB" id="A0A426UA37"/>
<evidence type="ECO:0000313" key="2">
    <source>
        <dbReference type="EMBL" id="RRR77143.1"/>
    </source>
</evidence>
<dbReference type="InterPro" id="IPR050099">
    <property type="entry name" value="SIS_GmhA/DiaA_subfam"/>
</dbReference>
<dbReference type="InterPro" id="IPR001347">
    <property type="entry name" value="SIS_dom"/>
</dbReference>
<sequence>MNQLNAYLQKVALVLQQVPQAPLNAIADALWATYERDGSIIVCGNGGSAATASHFASDLLKWTIHPGARRVRAFALTDNIPVITAFANDQHYSEIFVEQMMTFYRPGDLLFAISGSGNSPNVVQAVTWANRQGATTVGITGFDGGQLAQLATVPLHVAHHHMPQVEDIHSTMCHALAVELGERIKQTVQPVKVNGISAGAAQ</sequence>
<organism evidence="2 3">
    <name type="scientific">Candidatus Viridilinea halotolerans</name>
    <dbReference type="NCBI Taxonomy" id="2491704"/>
    <lineage>
        <taxon>Bacteria</taxon>
        <taxon>Bacillati</taxon>
        <taxon>Chloroflexota</taxon>
        <taxon>Chloroflexia</taxon>
        <taxon>Chloroflexales</taxon>
        <taxon>Chloroflexineae</taxon>
        <taxon>Oscillochloridaceae</taxon>
        <taxon>Candidatus Viridilinea</taxon>
    </lineage>
</organism>
<dbReference type="Pfam" id="PF13580">
    <property type="entry name" value="SIS_2"/>
    <property type="match status" value="1"/>
</dbReference>
<dbReference type="SUPFAM" id="SSF53697">
    <property type="entry name" value="SIS domain"/>
    <property type="match status" value="1"/>
</dbReference>
<gene>
    <name evidence="2" type="ORF">EI684_01925</name>
</gene>
<feature type="domain" description="SIS" evidence="1">
    <location>
        <begin position="26"/>
        <end position="187"/>
    </location>
</feature>
<dbReference type="InterPro" id="IPR046348">
    <property type="entry name" value="SIS_dom_sf"/>
</dbReference>
<proteinExistence type="predicted"/>
<accession>A0A426UA37</accession>
<comment type="caution">
    <text evidence="2">The sequence shown here is derived from an EMBL/GenBank/DDBJ whole genome shotgun (WGS) entry which is preliminary data.</text>
</comment>
<dbReference type="InterPro" id="IPR035461">
    <property type="entry name" value="GmhA/DiaA"/>
</dbReference>
<evidence type="ECO:0000259" key="1">
    <source>
        <dbReference type="PROSITE" id="PS51464"/>
    </source>
</evidence>
<dbReference type="PANTHER" id="PTHR30390:SF8">
    <property type="entry name" value="SUGAR ISOMERASE (SIS)"/>
    <property type="match status" value="1"/>
</dbReference>
<dbReference type="PROSITE" id="PS51464">
    <property type="entry name" value="SIS"/>
    <property type="match status" value="1"/>
</dbReference>
<reference evidence="2 3" key="1">
    <citation type="submission" date="2018-12" db="EMBL/GenBank/DDBJ databases">
        <title>Genome Sequence of Candidatus Viridilinea halotolerans isolated from saline sulfide-rich spring.</title>
        <authorList>
            <person name="Grouzdev D.S."/>
            <person name="Burganskaya E.I."/>
            <person name="Krutkina M.S."/>
            <person name="Sukhacheva M.V."/>
            <person name="Gorlenko V.M."/>
        </authorList>
    </citation>
    <scope>NUCLEOTIDE SEQUENCE [LARGE SCALE GENOMIC DNA]</scope>
    <source>
        <strain evidence="2">Chok-6</strain>
    </source>
</reference>
<protein>
    <submittedName>
        <fullName evidence="2">SIS domain-containing protein</fullName>
    </submittedName>
</protein>
<dbReference type="GO" id="GO:0097367">
    <property type="term" value="F:carbohydrate derivative binding"/>
    <property type="evidence" value="ECO:0007669"/>
    <property type="project" value="InterPro"/>
</dbReference>
<evidence type="ECO:0000313" key="3">
    <source>
        <dbReference type="Proteomes" id="UP000280307"/>
    </source>
</evidence>
<dbReference type="GO" id="GO:1901135">
    <property type="term" value="P:carbohydrate derivative metabolic process"/>
    <property type="evidence" value="ECO:0007669"/>
    <property type="project" value="InterPro"/>
</dbReference>
<dbReference type="PANTHER" id="PTHR30390">
    <property type="entry name" value="SEDOHEPTULOSE 7-PHOSPHATE ISOMERASE / DNAA INITIATOR-ASSOCIATING FACTOR FOR REPLICATION INITIATION"/>
    <property type="match status" value="1"/>
</dbReference>